<evidence type="ECO:0000313" key="6">
    <source>
        <dbReference type="EMBL" id="MBB4012173.1"/>
    </source>
</evidence>
<keyword evidence="6" id="KW-0560">Oxidoreductase</keyword>
<evidence type="ECO:0000256" key="3">
    <source>
        <dbReference type="ARBA" id="ARBA00022741"/>
    </source>
</evidence>
<dbReference type="Pfam" id="PF00175">
    <property type="entry name" value="NAD_binding_1"/>
    <property type="match status" value="1"/>
</dbReference>
<sequence>MSGSPETRYTETPVLSLHHWTPKLLSFRVERPRAFRFTPGQFARLGLDSADGAPVWRAYSMVSAVWDEHLEFLSILVPGGKFTSQLAQIQPDARIRIEKTATGFFTTDRFVDGTDLWLLATGTGLAPYLSILQDPAVWQRFERIVLVHCVQVWDELAYRSEIATLAQHPLWAEHAHKLRYQPVTTRDDHADALHARIPELLRTCALERALGVPLSPETSRLMICGNPTMVQDTHRQLMQMGYRLSRLSAPGQLVVENAW</sequence>
<keyword evidence="3" id="KW-0547">Nucleotide-binding</keyword>
<accession>A0A840BHQ7</accession>
<dbReference type="Gene3D" id="3.40.50.80">
    <property type="entry name" value="Nucleotide-binding domain of ferredoxin-NADP reductase (FNR) module"/>
    <property type="match status" value="1"/>
</dbReference>
<dbReference type="PANTHER" id="PTHR47878">
    <property type="entry name" value="OXIDOREDUCTASE FAD/NAD(P)-BINDING DOMAIN PROTEIN"/>
    <property type="match status" value="1"/>
</dbReference>
<dbReference type="CDD" id="cd06195">
    <property type="entry name" value="FNR1"/>
    <property type="match status" value="1"/>
</dbReference>
<dbReference type="GO" id="GO:0004324">
    <property type="term" value="F:ferredoxin-NADP+ reductase activity"/>
    <property type="evidence" value="ECO:0007669"/>
    <property type="project" value="UniProtKB-EC"/>
</dbReference>
<evidence type="ECO:0000256" key="1">
    <source>
        <dbReference type="ARBA" id="ARBA00008312"/>
    </source>
</evidence>
<evidence type="ECO:0000256" key="2">
    <source>
        <dbReference type="ARBA" id="ARBA00013223"/>
    </source>
</evidence>
<comment type="caution">
    <text evidence="6">The sequence shown here is derived from an EMBL/GenBank/DDBJ whole genome shotgun (WGS) entry which is preliminary data.</text>
</comment>
<dbReference type="InterPro" id="IPR008333">
    <property type="entry name" value="Cbr1-like_FAD-bd_dom"/>
</dbReference>
<dbReference type="RefSeq" id="WP_183633719.1">
    <property type="nucleotide sequence ID" value="NZ_BAABLE010000011.1"/>
</dbReference>
<dbReference type="Proteomes" id="UP000561045">
    <property type="component" value="Unassembled WGS sequence"/>
</dbReference>
<reference evidence="6 7" key="1">
    <citation type="submission" date="2020-08" db="EMBL/GenBank/DDBJ databases">
        <title>Genomic Encyclopedia of Type Strains, Phase IV (KMG-IV): sequencing the most valuable type-strain genomes for metagenomic binning, comparative biology and taxonomic classification.</title>
        <authorList>
            <person name="Goeker M."/>
        </authorList>
    </citation>
    <scope>NUCLEOTIDE SEQUENCE [LARGE SCALE GENOMIC DNA]</scope>
    <source>
        <strain evidence="6 7">DSM 106739</strain>
    </source>
</reference>
<name>A0A840BHQ7_9RHOO</name>
<dbReference type="SUPFAM" id="SSF63380">
    <property type="entry name" value="Riboflavin synthase domain-like"/>
    <property type="match status" value="1"/>
</dbReference>
<organism evidence="6 7">
    <name type="scientific">Niveibacterium umoris</name>
    <dbReference type="NCBI Taxonomy" id="1193620"/>
    <lineage>
        <taxon>Bacteria</taxon>
        <taxon>Pseudomonadati</taxon>
        <taxon>Pseudomonadota</taxon>
        <taxon>Betaproteobacteria</taxon>
        <taxon>Rhodocyclales</taxon>
        <taxon>Rhodocyclaceae</taxon>
        <taxon>Niveibacterium</taxon>
    </lineage>
</organism>
<dbReference type="GO" id="GO:0042167">
    <property type="term" value="P:heme catabolic process"/>
    <property type="evidence" value="ECO:0007669"/>
    <property type="project" value="TreeGrafter"/>
</dbReference>
<dbReference type="InterPro" id="IPR017938">
    <property type="entry name" value="Riboflavin_synthase-like_b-brl"/>
</dbReference>
<dbReference type="InterPro" id="IPR017927">
    <property type="entry name" value="FAD-bd_FR_type"/>
</dbReference>
<dbReference type="SUPFAM" id="SSF52343">
    <property type="entry name" value="Ferredoxin reductase-like, C-terminal NADP-linked domain"/>
    <property type="match status" value="1"/>
</dbReference>
<dbReference type="AlphaFoldDB" id="A0A840BHQ7"/>
<dbReference type="GO" id="GO:0034599">
    <property type="term" value="P:cellular response to oxidative stress"/>
    <property type="evidence" value="ECO:0007669"/>
    <property type="project" value="TreeGrafter"/>
</dbReference>
<keyword evidence="7" id="KW-1185">Reference proteome</keyword>
<evidence type="ECO:0000256" key="4">
    <source>
        <dbReference type="ARBA" id="ARBA00047776"/>
    </source>
</evidence>
<protein>
    <recommendedName>
        <fullName evidence="2">ferredoxin--NADP(+) reductase</fullName>
        <ecNumber evidence="2">1.18.1.2</ecNumber>
    </recommendedName>
</protein>
<dbReference type="EMBL" id="JACIET010000001">
    <property type="protein sequence ID" value="MBB4012173.1"/>
    <property type="molecule type" value="Genomic_DNA"/>
</dbReference>
<dbReference type="InterPro" id="IPR039261">
    <property type="entry name" value="FNR_nucleotide-bd"/>
</dbReference>
<dbReference type="PRINTS" id="PR00410">
    <property type="entry name" value="PHEHYDRXLASE"/>
</dbReference>
<evidence type="ECO:0000313" key="7">
    <source>
        <dbReference type="Proteomes" id="UP000561045"/>
    </source>
</evidence>
<comment type="catalytic activity">
    <reaction evidence="4">
        <text>2 reduced [2Fe-2S]-[ferredoxin] + NADP(+) + H(+) = 2 oxidized [2Fe-2S]-[ferredoxin] + NADPH</text>
        <dbReference type="Rhea" id="RHEA:20125"/>
        <dbReference type="Rhea" id="RHEA-COMP:10000"/>
        <dbReference type="Rhea" id="RHEA-COMP:10001"/>
        <dbReference type="ChEBI" id="CHEBI:15378"/>
        <dbReference type="ChEBI" id="CHEBI:33737"/>
        <dbReference type="ChEBI" id="CHEBI:33738"/>
        <dbReference type="ChEBI" id="CHEBI:57783"/>
        <dbReference type="ChEBI" id="CHEBI:58349"/>
        <dbReference type="EC" id="1.18.1.2"/>
    </reaction>
</comment>
<dbReference type="PROSITE" id="PS51384">
    <property type="entry name" value="FAD_FR"/>
    <property type="match status" value="1"/>
</dbReference>
<dbReference type="InterPro" id="IPR033892">
    <property type="entry name" value="FNR_bac"/>
</dbReference>
<comment type="similarity">
    <text evidence="1">Belongs to the ferredoxin--NADP reductase type 1 family.</text>
</comment>
<gene>
    <name evidence="6" type="ORF">GGR36_001481</name>
</gene>
<feature type="domain" description="FAD-binding FR-type" evidence="5">
    <location>
        <begin position="7"/>
        <end position="108"/>
    </location>
</feature>
<proteinExistence type="inferred from homology"/>
<dbReference type="EC" id="1.18.1.2" evidence="2"/>
<dbReference type="Gene3D" id="2.40.30.10">
    <property type="entry name" value="Translation factors"/>
    <property type="match status" value="1"/>
</dbReference>
<evidence type="ECO:0000259" key="5">
    <source>
        <dbReference type="PROSITE" id="PS51384"/>
    </source>
</evidence>
<dbReference type="PANTHER" id="PTHR47878:SF2">
    <property type="entry name" value="OXIDOREDUCTASE FAD_NAD(P)-BINDING DOMAIN PROTEIN"/>
    <property type="match status" value="1"/>
</dbReference>
<dbReference type="Pfam" id="PF00970">
    <property type="entry name" value="FAD_binding_6"/>
    <property type="match status" value="1"/>
</dbReference>
<dbReference type="GO" id="GO:0000166">
    <property type="term" value="F:nucleotide binding"/>
    <property type="evidence" value="ECO:0007669"/>
    <property type="project" value="UniProtKB-KW"/>
</dbReference>
<dbReference type="InterPro" id="IPR001433">
    <property type="entry name" value="OxRdtase_FAD/NAD-bd"/>
</dbReference>
<dbReference type="InterPro" id="IPR051930">
    <property type="entry name" value="FNR_type-1"/>
</dbReference>